<gene>
    <name evidence="6" type="ORF">ATK30_7627</name>
</gene>
<dbReference type="GO" id="GO:0016491">
    <property type="term" value="F:oxidoreductase activity"/>
    <property type="evidence" value="ECO:0007669"/>
    <property type="project" value="UniProtKB-KW"/>
</dbReference>
<dbReference type="SUPFAM" id="SSF55469">
    <property type="entry name" value="FMN-dependent nitroreductase-like"/>
    <property type="match status" value="1"/>
</dbReference>
<dbReference type="EMBL" id="PJMY01000003">
    <property type="protein sequence ID" value="PKV96668.1"/>
    <property type="molecule type" value="Genomic_DNA"/>
</dbReference>
<keyword evidence="3" id="KW-0521">NADP</keyword>
<dbReference type="Proteomes" id="UP000233750">
    <property type="component" value="Unassembled WGS sequence"/>
</dbReference>
<dbReference type="CDD" id="cd02148">
    <property type="entry name" value="RutE-like"/>
    <property type="match status" value="1"/>
</dbReference>
<dbReference type="InterPro" id="IPR023936">
    <property type="entry name" value="RutE-like"/>
</dbReference>
<keyword evidence="7" id="KW-1185">Reference proteome</keyword>
<dbReference type="NCBIfam" id="NF003768">
    <property type="entry name" value="PRK05365.1"/>
    <property type="match status" value="1"/>
</dbReference>
<dbReference type="InterPro" id="IPR050461">
    <property type="entry name" value="Nitroreductase_HadB/RutE"/>
</dbReference>
<name>A0A2N3WS22_9PSEU</name>
<proteinExistence type="predicted"/>
<dbReference type="Pfam" id="PF00881">
    <property type="entry name" value="Nitroreductase"/>
    <property type="match status" value="1"/>
</dbReference>
<evidence type="ECO:0000313" key="7">
    <source>
        <dbReference type="Proteomes" id="UP000233750"/>
    </source>
</evidence>
<accession>A0A2N3WS22</accession>
<evidence type="ECO:0000256" key="3">
    <source>
        <dbReference type="ARBA" id="ARBA00022857"/>
    </source>
</evidence>
<keyword evidence="4" id="KW-0560">Oxidoreductase</keyword>
<keyword evidence="2" id="KW-0288">FMN</keyword>
<evidence type="ECO:0000259" key="5">
    <source>
        <dbReference type="Pfam" id="PF00881"/>
    </source>
</evidence>
<reference evidence="6 7" key="1">
    <citation type="submission" date="2017-12" db="EMBL/GenBank/DDBJ databases">
        <title>Sequencing the genomes of 1000 Actinobacteria strains.</title>
        <authorList>
            <person name="Klenk H.-P."/>
        </authorList>
    </citation>
    <scope>NUCLEOTIDE SEQUENCE [LARGE SCALE GENOMIC DNA]</scope>
    <source>
        <strain evidence="6 7">DSM 45165</strain>
    </source>
</reference>
<dbReference type="AlphaFoldDB" id="A0A2N3WS22"/>
<keyword evidence="1" id="KW-0285">Flavoprotein</keyword>
<organism evidence="6 7">
    <name type="scientific">Amycolatopsis echigonensis</name>
    <dbReference type="NCBI Taxonomy" id="2576905"/>
    <lineage>
        <taxon>Bacteria</taxon>
        <taxon>Bacillati</taxon>
        <taxon>Actinomycetota</taxon>
        <taxon>Actinomycetes</taxon>
        <taxon>Pseudonocardiales</taxon>
        <taxon>Pseudonocardiaceae</taxon>
        <taxon>Amycolatopsis</taxon>
    </lineage>
</organism>
<dbReference type="Gene3D" id="3.40.109.10">
    <property type="entry name" value="NADH Oxidase"/>
    <property type="match status" value="1"/>
</dbReference>
<evidence type="ECO:0000313" key="6">
    <source>
        <dbReference type="EMBL" id="PKV96668.1"/>
    </source>
</evidence>
<evidence type="ECO:0000256" key="2">
    <source>
        <dbReference type="ARBA" id="ARBA00022643"/>
    </source>
</evidence>
<protein>
    <submittedName>
        <fullName evidence="6">3-hydroxypropanoate dehydrogenase</fullName>
    </submittedName>
</protein>
<dbReference type="PANTHER" id="PTHR43543:SF1">
    <property type="entry name" value="MALONIC SEMIALDEHYDE REDUCTASE RUTE-RELATED"/>
    <property type="match status" value="1"/>
</dbReference>
<evidence type="ECO:0000256" key="1">
    <source>
        <dbReference type="ARBA" id="ARBA00022630"/>
    </source>
</evidence>
<sequence length="219" mass="24154">MLVPCVGDRTEGTKDPMTTFAESEQLQVPAEVQDLLFREARTANSFSSEPVTDEQVRAIYDLVKWAPTSMNTQPLRALVIRSDEAKQRLLPHLAEGNRAKTEAAPLTVILAADVDFHENIPQVFPHNPGVKDNFADESGRVEFSKLNSLLQVGYFIIGVRAAGLAAGPMTGFDAAGVDKEFFSGNNWRSLVVVNVGKPGENPWFDRLPRLDFDQVVETL</sequence>
<evidence type="ECO:0000256" key="4">
    <source>
        <dbReference type="ARBA" id="ARBA00023002"/>
    </source>
</evidence>
<dbReference type="InterPro" id="IPR000415">
    <property type="entry name" value="Nitroreductase-like"/>
</dbReference>
<dbReference type="PANTHER" id="PTHR43543">
    <property type="entry name" value="MALONIC SEMIALDEHYDE REDUCTASE RUTE-RELATED"/>
    <property type="match status" value="1"/>
</dbReference>
<comment type="caution">
    <text evidence="6">The sequence shown here is derived from an EMBL/GenBank/DDBJ whole genome shotgun (WGS) entry which is preliminary data.</text>
</comment>
<feature type="domain" description="Nitroreductase" evidence="5">
    <location>
        <begin position="41"/>
        <end position="197"/>
    </location>
</feature>
<dbReference type="InterPro" id="IPR029479">
    <property type="entry name" value="Nitroreductase"/>
</dbReference>